<dbReference type="EMBL" id="JBITYG010000009">
    <property type="protein sequence ID" value="MFI9104442.1"/>
    <property type="molecule type" value="Genomic_DNA"/>
</dbReference>
<dbReference type="InterPro" id="IPR008757">
    <property type="entry name" value="Peptidase_M6-like_domain"/>
</dbReference>
<keyword evidence="2" id="KW-0378">Hydrolase</keyword>
<keyword evidence="2" id="KW-0482">Metalloprotease</keyword>
<sequence length="391" mass="42265">MAAAASVFAAVVAWTLVAGPTAAAAPGGDCALPRTTAHHSEGVDTWNASYPRPTTALDAVMIFLSFPDAVPALTPQEVAADHFPETSRFYDRASYGQFQLRDHPVDRWIKMPRNSTDYGIRRDWDPDLRTGYLRDAIAVADPTVDFSAYDFVYLVADPDAPGVDADATKVVNLATPMRADGTDLRRLVTVFEQHPPDHNVLAHETGHVFDLPDLYSRPAIGSDADWDTHVGDWDLMGSQFGLAPEPFAWHKWKFGWLQDSQVQCVSRRGTTWHELTPLETAGGSKLVVVRTGQRTALAMEARTAAGNDVGLCREGVLLYEVRSGTESGEGPVDVLDGHPATSACHDGSAYPQLADAPLGVGESYSYDAGRVRVTVASRSLDGSWAVKVSEG</sequence>
<protein>
    <submittedName>
        <fullName evidence="2">M6 family metalloprotease domain-containing protein</fullName>
    </submittedName>
</protein>
<feature type="signal peptide" evidence="1">
    <location>
        <begin position="1"/>
        <end position="24"/>
    </location>
</feature>
<dbReference type="Proteomes" id="UP001614394">
    <property type="component" value="Unassembled WGS sequence"/>
</dbReference>
<evidence type="ECO:0000313" key="3">
    <source>
        <dbReference type="Proteomes" id="UP001614394"/>
    </source>
</evidence>
<dbReference type="PANTHER" id="PTHR41775:SF1">
    <property type="entry name" value="PEPTIDASE M6-LIKE DOMAIN-CONTAINING PROTEIN"/>
    <property type="match status" value="1"/>
</dbReference>
<dbReference type="NCBIfam" id="TIGR03296">
    <property type="entry name" value="M6dom_TIGR03296"/>
    <property type="match status" value="1"/>
</dbReference>
<feature type="chain" id="PRO_5045184245" evidence="1">
    <location>
        <begin position="25"/>
        <end position="391"/>
    </location>
</feature>
<dbReference type="PANTHER" id="PTHR41775">
    <property type="entry name" value="SECRETED PROTEIN-RELATED"/>
    <property type="match status" value="1"/>
</dbReference>
<keyword evidence="3" id="KW-1185">Reference proteome</keyword>
<accession>A0ABW8CF39</accession>
<proteinExistence type="predicted"/>
<evidence type="ECO:0000256" key="1">
    <source>
        <dbReference type="SAM" id="SignalP"/>
    </source>
</evidence>
<keyword evidence="2" id="KW-0645">Protease</keyword>
<keyword evidence="1" id="KW-0732">Signal</keyword>
<reference evidence="2 3" key="1">
    <citation type="submission" date="2024-10" db="EMBL/GenBank/DDBJ databases">
        <title>The Natural Products Discovery Center: Release of the First 8490 Sequenced Strains for Exploring Actinobacteria Biosynthetic Diversity.</title>
        <authorList>
            <person name="Kalkreuter E."/>
            <person name="Kautsar S.A."/>
            <person name="Yang D."/>
            <person name="Bader C.D."/>
            <person name="Teijaro C.N."/>
            <person name="Fluegel L."/>
            <person name="Davis C.M."/>
            <person name="Simpson J.R."/>
            <person name="Lauterbach L."/>
            <person name="Steele A.D."/>
            <person name="Gui C."/>
            <person name="Meng S."/>
            <person name="Li G."/>
            <person name="Viehrig K."/>
            <person name="Ye F."/>
            <person name="Su P."/>
            <person name="Kiefer A.F."/>
            <person name="Nichols A."/>
            <person name="Cepeda A.J."/>
            <person name="Yan W."/>
            <person name="Fan B."/>
            <person name="Jiang Y."/>
            <person name="Adhikari A."/>
            <person name="Zheng C.-J."/>
            <person name="Schuster L."/>
            <person name="Cowan T.M."/>
            <person name="Smanski M.J."/>
            <person name="Chevrette M.G."/>
            <person name="De Carvalho L.P.S."/>
            <person name="Shen B."/>
        </authorList>
    </citation>
    <scope>NUCLEOTIDE SEQUENCE [LARGE SCALE GENOMIC DNA]</scope>
    <source>
        <strain evidence="2 3">NPDC053399</strain>
    </source>
</reference>
<gene>
    <name evidence="2" type="ORF">ACIGXA_28400</name>
</gene>
<dbReference type="GO" id="GO:0008237">
    <property type="term" value="F:metallopeptidase activity"/>
    <property type="evidence" value="ECO:0007669"/>
    <property type="project" value="UniProtKB-KW"/>
</dbReference>
<evidence type="ECO:0000313" key="2">
    <source>
        <dbReference type="EMBL" id="MFI9104442.1"/>
    </source>
</evidence>
<dbReference type="RefSeq" id="WP_399654712.1">
    <property type="nucleotide sequence ID" value="NZ_JBITYG010000009.1"/>
</dbReference>
<organism evidence="2 3">
    <name type="scientific">Streptomyces fildesensis</name>
    <dbReference type="NCBI Taxonomy" id="375757"/>
    <lineage>
        <taxon>Bacteria</taxon>
        <taxon>Bacillati</taxon>
        <taxon>Actinomycetota</taxon>
        <taxon>Actinomycetes</taxon>
        <taxon>Kitasatosporales</taxon>
        <taxon>Streptomycetaceae</taxon>
        <taxon>Streptomyces</taxon>
    </lineage>
</organism>
<comment type="caution">
    <text evidence="2">The sequence shown here is derived from an EMBL/GenBank/DDBJ whole genome shotgun (WGS) entry which is preliminary data.</text>
</comment>
<name>A0ABW8CF39_9ACTN</name>